<dbReference type="SMART" id="SM00028">
    <property type="entry name" value="TPR"/>
    <property type="match status" value="4"/>
</dbReference>
<dbReference type="SMART" id="SM00530">
    <property type="entry name" value="HTH_XRE"/>
    <property type="match status" value="1"/>
</dbReference>
<dbReference type="EMBL" id="CP021434">
    <property type="protein sequence ID" value="ARU61288.1"/>
    <property type="molecule type" value="Genomic_DNA"/>
</dbReference>
<dbReference type="PROSITE" id="PS50943">
    <property type="entry name" value="HTH_CROC1"/>
    <property type="match status" value="1"/>
</dbReference>
<evidence type="ECO:0000313" key="2">
    <source>
        <dbReference type="EMBL" id="ARU61288.1"/>
    </source>
</evidence>
<dbReference type="Gene3D" id="1.10.260.40">
    <property type="entry name" value="lambda repressor-like DNA-binding domains"/>
    <property type="match status" value="1"/>
</dbReference>
<dbReference type="KEGG" id="tum:CBW65_09990"/>
<dbReference type="InterPro" id="IPR010982">
    <property type="entry name" value="Lambda_DNA-bd_dom_sf"/>
</dbReference>
<dbReference type="Pfam" id="PF01381">
    <property type="entry name" value="HTH_3"/>
    <property type="match status" value="1"/>
</dbReference>
<name>A0A1Y0ILA0_9BACL</name>
<dbReference type="GO" id="GO:0003677">
    <property type="term" value="F:DNA binding"/>
    <property type="evidence" value="ECO:0007669"/>
    <property type="project" value="InterPro"/>
</dbReference>
<dbReference type="Proteomes" id="UP000195437">
    <property type="component" value="Chromosome"/>
</dbReference>
<dbReference type="InterPro" id="IPR011990">
    <property type="entry name" value="TPR-like_helical_dom_sf"/>
</dbReference>
<feature type="domain" description="HTH cro/C1-type" evidence="1">
    <location>
        <begin position="13"/>
        <end position="69"/>
    </location>
</feature>
<sequence>MMYEINSVIARNLRFLRVEQGLTYEYIAKVANMGKSSVEDIEKMKKHRPINPDFVNGIAKALGITPDVLKEDNDEIRMRIDNLKKDIDDVQFSENKSHHNMAAIQGEAIQLVELTSKRGPYERINALMMLGYIEFLSSRFADALSKFHQAYHIAEAIEDNEQKHKTRHNMAMTYLSQGNYNEVITIVMADLNEIVESAYRARDFFLLGTAFKQLRAWGRATDYLKTAIHEIHRSSPNGSPFEGRCYQILGDIQRINGNYRDSMNNTETAITMARKFCDLLNEIYSMRTMALTLYKCGKIDEAKKALQTANLKAREYTVVNDLEVAINTFHIGEFEKDFATVKKSISKIEQFETPPRDLALKYETAARIAMEIGSFKEGQVFYEKAIKILAE</sequence>
<dbReference type="CDD" id="cd00093">
    <property type="entry name" value="HTH_XRE"/>
    <property type="match status" value="1"/>
</dbReference>
<dbReference type="PANTHER" id="PTHR10098:SF108">
    <property type="entry name" value="TETRATRICOPEPTIDE REPEAT PROTEIN 28"/>
    <property type="match status" value="1"/>
</dbReference>
<evidence type="ECO:0000313" key="3">
    <source>
        <dbReference type="Proteomes" id="UP000195437"/>
    </source>
</evidence>
<dbReference type="SUPFAM" id="SSF47413">
    <property type="entry name" value="lambda repressor-like DNA-binding domains"/>
    <property type="match status" value="1"/>
</dbReference>
<accession>A0A1Y0ILA0</accession>
<proteinExistence type="predicted"/>
<dbReference type="InterPro" id="IPR001387">
    <property type="entry name" value="Cro/C1-type_HTH"/>
</dbReference>
<protein>
    <recommendedName>
        <fullName evidence="1">HTH cro/C1-type domain-containing protein</fullName>
    </recommendedName>
</protein>
<dbReference type="Gene3D" id="1.25.40.10">
    <property type="entry name" value="Tetratricopeptide repeat domain"/>
    <property type="match status" value="2"/>
</dbReference>
<keyword evidence="3" id="KW-1185">Reference proteome</keyword>
<gene>
    <name evidence="2" type="ORF">CBW65_09990</name>
</gene>
<dbReference type="SUPFAM" id="SSF48452">
    <property type="entry name" value="TPR-like"/>
    <property type="match status" value="1"/>
</dbReference>
<dbReference type="PANTHER" id="PTHR10098">
    <property type="entry name" value="RAPSYN-RELATED"/>
    <property type="match status" value="1"/>
</dbReference>
<reference evidence="3" key="1">
    <citation type="submission" date="2017-05" db="EMBL/GenBank/DDBJ databases">
        <authorList>
            <person name="Sung H."/>
        </authorList>
    </citation>
    <scope>NUCLEOTIDE SEQUENCE [LARGE SCALE GENOMIC DNA]</scope>
    <source>
        <strain evidence="3">AR23208</strain>
    </source>
</reference>
<dbReference type="AlphaFoldDB" id="A0A1Y0ILA0"/>
<dbReference type="InterPro" id="IPR019734">
    <property type="entry name" value="TPR_rpt"/>
</dbReference>
<organism evidence="2 3">
    <name type="scientific">Tumebacillus avium</name>
    <dbReference type="NCBI Taxonomy" id="1903704"/>
    <lineage>
        <taxon>Bacteria</taxon>
        <taxon>Bacillati</taxon>
        <taxon>Bacillota</taxon>
        <taxon>Bacilli</taxon>
        <taxon>Bacillales</taxon>
        <taxon>Alicyclobacillaceae</taxon>
        <taxon>Tumebacillus</taxon>
    </lineage>
</organism>
<evidence type="ECO:0000259" key="1">
    <source>
        <dbReference type="PROSITE" id="PS50943"/>
    </source>
</evidence>